<gene>
    <name evidence="1" type="ORF">SAMN02745244_01491</name>
</gene>
<reference evidence="2" key="1">
    <citation type="submission" date="2016-11" db="EMBL/GenBank/DDBJ databases">
        <authorList>
            <person name="Varghese N."/>
            <person name="Submissions S."/>
        </authorList>
    </citation>
    <scope>NUCLEOTIDE SEQUENCE [LARGE SCALE GENOMIC DNA]</scope>
    <source>
        <strain evidence="2">DSM 12906</strain>
    </source>
</reference>
<protein>
    <recommendedName>
        <fullName evidence="3">HTH crp-type domain-containing protein</fullName>
    </recommendedName>
</protein>
<dbReference type="InterPro" id="IPR036390">
    <property type="entry name" value="WH_DNA-bd_sf"/>
</dbReference>
<evidence type="ECO:0000313" key="2">
    <source>
        <dbReference type="Proteomes" id="UP000184512"/>
    </source>
</evidence>
<dbReference type="RefSeq" id="WP_073186906.1">
    <property type="nucleotide sequence ID" value="NZ_FQZG01000022.1"/>
</dbReference>
<name>A0A1M6FNB6_9ACTN</name>
<dbReference type="STRING" id="1123357.SAMN02745244_01491"/>
<dbReference type="OrthoDB" id="6630012at2"/>
<dbReference type="AlphaFoldDB" id="A0A1M6FNB6"/>
<dbReference type="Pfam" id="PF09952">
    <property type="entry name" value="AbiEi_2"/>
    <property type="match status" value="1"/>
</dbReference>
<dbReference type="Proteomes" id="UP000184512">
    <property type="component" value="Unassembled WGS sequence"/>
</dbReference>
<sequence>MDILSDEISNVLRELGVESQRGDGRDEGPDDFIVTIPVRTGTMEAVVDAKWRSQPLGPAEAVRWRESRGGNAILALPSIPKQRGDQYRALGINYVDSGGNAFLNFPGFHVHVEGRKPRLRANRGTSAQPASTNPAGLKVAFVLLVAPESIGLSHERLAALAQVSKGTVTNTLIDLRDRGHVFGERGSRTLIDWDRLAQDWVDGYVRDLRPRLKELELTGPQPDWWTRDWVDIAAGTIGGGSALAHFGAELVPDRTVLYSDPPWREIRRDARLTRDGQAQVILRERFWSAGLLHDDRFVPPLLAYADALAGGDPREASAAQKLANLQQWAFAR</sequence>
<accession>A0A1M6FNB6</accession>
<dbReference type="Gene3D" id="1.10.10.10">
    <property type="entry name" value="Winged helix-like DNA-binding domain superfamily/Winged helix DNA-binding domain"/>
    <property type="match status" value="1"/>
</dbReference>
<organism evidence="1 2">
    <name type="scientific">Tessaracoccus bendigoensis DSM 12906</name>
    <dbReference type="NCBI Taxonomy" id="1123357"/>
    <lineage>
        <taxon>Bacteria</taxon>
        <taxon>Bacillati</taxon>
        <taxon>Actinomycetota</taxon>
        <taxon>Actinomycetes</taxon>
        <taxon>Propionibacteriales</taxon>
        <taxon>Propionibacteriaceae</taxon>
        <taxon>Tessaracoccus</taxon>
    </lineage>
</organism>
<dbReference type="InterPro" id="IPR019238">
    <property type="entry name" value="AbiEi_2"/>
</dbReference>
<dbReference type="EMBL" id="FQZG01000022">
    <property type="protein sequence ID" value="SHI99248.1"/>
    <property type="molecule type" value="Genomic_DNA"/>
</dbReference>
<evidence type="ECO:0008006" key="3">
    <source>
        <dbReference type="Google" id="ProtNLM"/>
    </source>
</evidence>
<evidence type="ECO:0000313" key="1">
    <source>
        <dbReference type="EMBL" id="SHI99248.1"/>
    </source>
</evidence>
<keyword evidence="2" id="KW-1185">Reference proteome</keyword>
<proteinExistence type="predicted"/>
<dbReference type="InterPro" id="IPR036388">
    <property type="entry name" value="WH-like_DNA-bd_sf"/>
</dbReference>
<dbReference type="SUPFAM" id="SSF46785">
    <property type="entry name" value="Winged helix' DNA-binding domain"/>
    <property type="match status" value="1"/>
</dbReference>